<evidence type="ECO:0000313" key="2">
    <source>
        <dbReference type="Proteomes" id="UP000279833"/>
    </source>
</evidence>
<keyword evidence="2" id="KW-1185">Reference proteome</keyword>
<evidence type="ECO:0000313" key="1">
    <source>
        <dbReference type="EMBL" id="VDP48547.1"/>
    </source>
</evidence>
<dbReference type="WBParaSite" id="SCUD_0001237501-mRNA-1">
    <property type="protein sequence ID" value="SCUD_0001237501-mRNA-1"/>
    <property type="gene ID" value="SCUD_0001237501"/>
</dbReference>
<dbReference type="STRING" id="6186.A0A183KBI4"/>
<dbReference type="Proteomes" id="UP000279833">
    <property type="component" value="Unassembled WGS sequence"/>
</dbReference>
<dbReference type="EMBL" id="UZAK01035082">
    <property type="protein sequence ID" value="VDP48547.1"/>
    <property type="molecule type" value="Genomic_DNA"/>
</dbReference>
<reference evidence="3" key="1">
    <citation type="submission" date="2016-06" db="UniProtKB">
        <authorList>
            <consortium name="WormBaseParasite"/>
        </authorList>
    </citation>
    <scope>IDENTIFICATION</scope>
</reference>
<organism evidence="3">
    <name type="scientific">Schistosoma curassoni</name>
    <dbReference type="NCBI Taxonomy" id="6186"/>
    <lineage>
        <taxon>Eukaryota</taxon>
        <taxon>Metazoa</taxon>
        <taxon>Spiralia</taxon>
        <taxon>Lophotrochozoa</taxon>
        <taxon>Platyhelminthes</taxon>
        <taxon>Trematoda</taxon>
        <taxon>Digenea</taxon>
        <taxon>Strigeidida</taxon>
        <taxon>Schistosomatoidea</taxon>
        <taxon>Schistosomatidae</taxon>
        <taxon>Schistosoma</taxon>
    </lineage>
</organism>
<gene>
    <name evidence="1" type="ORF">SCUD_LOCUS12374</name>
</gene>
<name>A0A183KBI4_9TREM</name>
<proteinExistence type="predicted"/>
<reference evidence="1 2" key="2">
    <citation type="submission" date="2018-11" db="EMBL/GenBank/DDBJ databases">
        <authorList>
            <consortium name="Pathogen Informatics"/>
        </authorList>
    </citation>
    <scope>NUCLEOTIDE SEQUENCE [LARGE SCALE GENOMIC DNA]</scope>
    <source>
        <strain evidence="1">Dakar</strain>
        <strain evidence="2">Dakar, Senegal</strain>
    </source>
</reference>
<evidence type="ECO:0000313" key="3">
    <source>
        <dbReference type="WBParaSite" id="SCUD_0001237501-mRNA-1"/>
    </source>
</evidence>
<sequence length="188" mass="21894">MKVKLKKHWTSGETEVKRFDTVLVRDTDELNKFKTTPNNRFQALQDLLKEEESTMEDNWKGIKKALISTCQEVLGRKKHNHKEQISKETLDRIKERKNENTAISNNRTRTEKVKKHAEYTEANKQVKKSIRADKEKYVKGPATTWEKASGEGSMRQLYDTMKKLAGKYVKPERPVKDKGGKSITEIQE</sequence>
<accession>A0A183KBI4</accession>
<protein>
    <submittedName>
        <fullName evidence="3">BUD22 domain-containing protein</fullName>
    </submittedName>
</protein>
<dbReference type="AlphaFoldDB" id="A0A183KBI4"/>